<feature type="domain" description="ABC transmembrane type-1" evidence="11">
    <location>
        <begin position="334"/>
        <end position="626"/>
    </location>
</feature>
<evidence type="ECO:0000313" key="13">
    <source>
        <dbReference type="Proteomes" id="UP000054350"/>
    </source>
</evidence>
<keyword evidence="4" id="KW-0677">Repeat</keyword>
<evidence type="ECO:0000256" key="1">
    <source>
        <dbReference type="ARBA" id="ARBA00004141"/>
    </source>
</evidence>
<evidence type="ECO:0000313" key="12">
    <source>
        <dbReference type="EMBL" id="KNE70064.1"/>
    </source>
</evidence>
<feature type="transmembrane region" description="Helical" evidence="9">
    <location>
        <begin position="1183"/>
        <end position="1203"/>
    </location>
</feature>
<dbReference type="InterPro" id="IPR003593">
    <property type="entry name" value="AAA+_ATPase"/>
</dbReference>
<evidence type="ECO:0000256" key="4">
    <source>
        <dbReference type="ARBA" id="ARBA00022737"/>
    </source>
</evidence>
<evidence type="ECO:0000256" key="5">
    <source>
        <dbReference type="ARBA" id="ARBA00022741"/>
    </source>
</evidence>
<feature type="transmembrane region" description="Helical" evidence="9">
    <location>
        <begin position="49"/>
        <end position="67"/>
    </location>
</feature>
<dbReference type="InterPro" id="IPR050173">
    <property type="entry name" value="ABC_transporter_C-like"/>
</dbReference>
<evidence type="ECO:0000259" key="11">
    <source>
        <dbReference type="PROSITE" id="PS50929"/>
    </source>
</evidence>
<dbReference type="EMBL" id="GG745364">
    <property type="protein sequence ID" value="KNE70064.1"/>
    <property type="molecule type" value="Genomic_DNA"/>
</dbReference>
<dbReference type="STRING" id="578462.A0A0L0T699"/>
<organism evidence="12 13">
    <name type="scientific">Allomyces macrogynus (strain ATCC 38327)</name>
    <name type="common">Allomyces javanicus var. macrogynus</name>
    <dbReference type="NCBI Taxonomy" id="578462"/>
    <lineage>
        <taxon>Eukaryota</taxon>
        <taxon>Fungi</taxon>
        <taxon>Fungi incertae sedis</taxon>
        <taxon>Blastocladiomycota</taxon>
        <taxon>Blastocladiomycetes</taxon>
        <taxon>Blastocladiales</taxon>
        <taxon>Blastocladiaceae</taxon>
        <taxon>Allomyces</taxon>
    </lineage>
</organism>
<reference evidence="13" key="2">
    <citation type="submission" date="2009-11" db="EMBL/GenBank/DDBJ databases">
        <title>The Genome Sequence of Allomyces macrogynus strain ATCC 38327.</title>
        <authorList>
            <consortium name="The Broad Institute Genome Sequencing Platform"/>
            <person name="Russ C."/>
            <person name="Cuomo C."/>
            <person name="Shea T."/>
            <person name="Young S.K."/>
            <person name="Zeng Q."/>
            <person name="Koehrsen M."/>
            <person name="Haas B."/>
            <person name="Borodovsky M."/>
            <person name="Guigo R."/>
            <person name="Alvarado L."/>
            <person name="Berlin A."/>
            <person name="Borenstein D."/>
            <person name="Chen Z."/>
            <person name="Engels R."/>
            <person name="Freedman E."/>
            <person name="Gellesch M."/>
            <person name="Goldberg J."/>
            <person name="Griggs A."/>
            <person name="Gujja S."/>
            <person name="Heiman D."/>
            <person name="Hepburn T."/>
            <person name="Howarth C."/>
            <person name="Jen D."/>
            <person name="Larson L."/>
            <person name="Lewis B."/>
            <person name="Mehta T."/>
            <person name="Park D."/>
            <person name="Pearson M."/>
            <person name="Roberts A."/>
            <person name="Saif S."/>
            <person name="Shenoy N."/>
            <person name="Sisk P."/>
            <person name="Stolte C."/>
            <person name="Sykes S."/>
            <person name="Walk T."/>
            <person name="White J."/>
            <person name="Yandava C."/>
            <person name="Burger G."/>
            <person name="Gray M.W."/>
            <person name="Holland P.W.H."/>
            <person name="King N."/>
            <person name="Lang F.B.F."/>
            <person name="Roger A.J."/>
            <person name="Ruiz-Trillo I."/>
            <person name="Lander E."/>
            <person name="Nusbaum C."/>
        </authorList>
    </citation>
    <scope>NUCLEOTIDE SEQUENCE [LARGE SCALE GENOMIC DNA]</scope>
    <source>
        <strain evidence="13">ATCC 38327</strain>
    </source>
</reference>
<evidence type="ECO:0000256" key="8">
    <source>
        <dbReference type="ARBA" id="ARBA00023136"/>
    </source>
</evidence>
<evidence type="ECO:0000259" key="10">
    <source>
        <dbReference type="PROSITE" id="PS50893"/>
    </source>
</evidence>
<proteinExistence type="predicted"/>
<keyword evidence="5" id="KW-0547">Nucleotide-binding</keyword>
<feature type="transmembrane region" description="Helical" evidence="9">
    <location>
        <begin position="1052"/>
        <end position="1078"/>
    </location>
</feature>
<dbReference type="InterPro" id="IPR027417">
    <property type="entry name" value="P-loop_NTPase"/>
</dbReference>
<dbReference type="GO" id="GO:0140359">
    <property type="term" value="F:ABC-type transporter activity"/>
    <property type="evidence" value="ECO:0007669"/>
    <property type="project" value="InterPro"/>
</dbReference>
<evidence type="ECO:0000256" key="2">
    <source>
        <dbReference type="ARBA" id="ARBA00022448"/>
    </source>
</evidence>
<accession>A0A0L0T699</accession>
<feature type="transmembrane region" description="Helical" evidence="9">
    <location>
        <begin position="483"/>
        <end position="503"/>
    </location>
</feature>
<dbReference type="CDD" id="cd18579">
    <property type="entry name" value="ABC_6TM_ABCC_D1"/>
    <property type="match status" value="1"/>
</dbReference>
<feature type="transmembrane region" description="Helical" evidence="9">
    <location>
        <begin position="453"/>
        <end position="477"/>
    </location>
</feature>
<evidence type="ECO:0000256" key="6">
    <source>
        <dbReference type="ARBA" id="ARBA00022840"/>
    </source>
</evidence>
<dbReference type="InterPro" id="IPR011527">
    <property type="entry name" value="ABC1_TM_dom"/>
</dbReference>
<name>A0A0L0T699_ALLM3</name>
<dbReference type="InterPro" id="IPR044746">
    <property type="entry name" value="ABCC_6TM_D1"/>
</dbReference>
<dbReference type="PANTHER" id="PTHR24223">
    <property type="entry name" value="ATP-BINDING CASSETTE SUB-FAMILY C"/>
    <property type="match status" value="1"/>
</dbReference>
<evidence type="ECO:0000256" key="7">
    <source>
        <dbReference type="ARBA" id="ARBA00022989"/>
    </source>
</evidence>
<evidence type="ECO:0000256" key="9">
    <source>
        <dbReference type="SAM" id="Phobius"/>
    </source>
</evidence>
<dbReference type="Proteomes" id="UP000054350">
    <property type="component" value="Unassembled WGS sequence"/>
</dbReference>
<dbReference type="Gene3D" id="1.20.1560.10">
    <property type="entry name" value="ABC transporter type 1, transmembrane domain"/>
    <property type="match status" value="2"/>
</dbReference>
<evidence type="ECO:0000256" key="3">
    <source>
        <dbReference type="ARBA" id="ARBA00022692"/>
    </source>
</evidence>
<feature type="transmembrane region" description="Helical" evidence="9">
    <location>
        <begin position="382"/>
        <end position="402"/>
    </location>
</feature>
<dbReference type="InterPro" id="IPR003439">
    <property type="entry name" value="ABC_transporter-like_ATP-bd"/>
</dbReference>
<keyword evidence="13" id="KW-1185">Reference proteome</keyword>
<feature type="domain" description="ABC transporter" evidence="10">
    <location>
        <begin position="1248"/>
        <end position="1490"/>
    </location>
</feature>
<dbReference type="GO" id="GO:0005524">
    <property type="term" value="F:ATP binding"/>
    <property type="evidence" value="ECO:0007669"/>
    <property type="project" value="UniProtKB-KW"/>
</dbReference>
<keyword evidence="2" id="KW-0813">Transport</keyword>
<gene>
    <name evidence="12" type="ORF">AMAG_15049</name>
</gene>
<feature type="transmembrane region" description="Helical" evidence="9">
    <location>
        <begin position="927"/>
        <end position="946"/>
    </location>
</feature>
<dbReference type="OrthoDB" id="5556084at2759"/>
<dbReference type="CDD" id="cd18604">
    <property type="entry name" value="ABC_6TM_VMR1_D2_like"/>
    <property type="match status" value="1"/>
</dbReference>
<dbReference type="PROSITE" id="PS00211">
    <property type="entry name" value="ABC_TRANSPORTER_1"/>
    <property type="match status" value="2"/>
</dbReference>
<keyword evidence="6" id="KW-0067">ATP-binding</keyword>
<comment type="subcellular location">
    <subcellularLocation>
        <location evidence="1">Membrane</location>
        <topology evidence="1">Multi-pass membrane protein</topology>
    </subcellularLocation>
</comment>
<feature type="transmembrane region" description="Helical" evidence="9">
    <location>
        <begin position="341"/>
        <end position="361"/>
    </location>
</feature>
<dbReference type="Pfam" id="PF00664">
    <property type="entry name" value="ABC_membrane"/>
    <property type="match status" value="2"/>
</dbReference>
<dbReference type="PROSITE" id="PS50893">
    <property type="entry name" value="ABC_TRANSPORTER_2"/>
    <property type="match status" value="2"/>
</dbReference>
<reference evidence="12 13" key="1">
    <citation type="submission" date="2009-11" db="EMBL/GenBank/DDBJ databases">
        <title>Annotation of Allomyces macrogynus ATCC 38327.</title>
        <authorList>
            <consortium name="The Broad Institute Genome Sequencing Platform"/>
            <person name="Russ C."/>
            <person name="Cuomo C."/>
            <person name="Burger G."/>
            <person name="Gray M.W."/>
            <person name="Holland P.W.H."/>
            <person name="King N."/>
            <person name="Lang F.B.F."/>
            <person name="Roger A.J."/>
            <person name="Ruiz-Trillo I."/>
            <person name="Young S.K."/>
            <person name="Zeng Q."/>
            <person name="Gargeya S."/>
            <person name="Fitzgerald M."/>
            <person name="Haas B."/>
            <person name="Abouelleil A."/>
            <person name="Alvarado L."/>
            <person name="Arachchi H.M."/>
            <person name="Berlin A."/>
            <person name="Chapman S.B."/>
            <person name="Gearin G."/>
            <person name="Goldberg J."/>
            <person name="Griggs A."/>
            <person name="Gujja S."/>
            <person name="Hansen M."/>
            <person name="Heiman D."/>
            <person name="Howarth C."/>
            <person name="Larimer J."/>
            <person name="Lui A."/>
            <person name="MacDonald P.J.P."/>
            <person name="McCowen C."/>
            <person name="Montmayeur A."/>
            <person name="Murphy C."/>
            <person name="Neiman D."/>
            <person name="Pearson M."/>
            <person name="Priest M."/>
            <person name="Roberts A."/>
            <person name="Saif S."/>
            <person name="Shea T."/>
            <person name="Sisk P."/>
            <person name="Stolte C."/>
            <person name="Sykes S."/>
            <person name="Wortman J."/>
            <person name="Nusbaum C."/>
            <person name="Birren B."/>
        </authorList>
    </citation>
    <scope>NUCLEOTIDE SEQUENCE [LARGE SCALE GENOMIC DNA]</scope>
    <source>
        <strain evidence="12 13">ATCC 38327</strain>
    </source>
</reference>
<dbReference type="eggNOG" id="KOG0054">
    <property type="taxonomic scope" value="Eukaryota"/>
</dbReference>
<keyword evidence="3 9" id="KW-0812">Transmembrane</keyword>
<dbReference type="GO" id="GO:0016020">
    <property type="term" value="C:membrane"/>
    <property type="evidence" value="ECO:0007669"/>
    <property type="project" value="UniProtKB-SubCell"/>
</dbReference>
<dbReference type="PROSITE" id="PS50929">
    <property type="entry name" value="ABC_TM1F"/>
    <property type="match status" value="2"/>
</dbReference>
<feature type="transmembrane region" description="Helical" evidence="9">
    <location>
        <begin position="1149"/>
        <end position="1171"/>
    </location>
</feature>
<feature type="transmembrane region" description="Helical" evidence="9">
    <location>
        <begin position="201"/>
        <end position="219"/>
    </location>
</feature>
<feature type="transmembrane region" description="Helical" evidence="9">
    <location>
        <begin position="966"/>
        <end position="986"/>
    </location>
</feature>
<dbReference type="CDD" id="cd03250">
    <property type="entry name" value="ABCC_MRP_domain1"/>
    <property type="match status" value="1"/>
</dbReference>
<dbReference type="FunFam" id="1.20.1560.10:FF:000013">
    <property type="entry name" value="ABC transporter C family member 2"/>
    <property type="match status" value="1"/>
</dbReference>
<evidence type="ECO:0008006" key="14">
    <source>
        <dbReference type="Google" id="ProtNLM"/>
    </source>
</evidence>
<dbReference type="GO" id="GO:0016887">
    <property type="term" value="F:ATP hydrolysis activity"/>
    <property type="evidence" value="ECO:0007669"/>
    <property type="project" value="InterPro"/>
</dbReference>
<protein>
    <recommendedName>
        <fullName evidence="14">ABC transporter domain-containing protein</fullName>
    </recommendedName>
</protein>
<feature type="domain" description="ABC transporter" evidence="10">
    <location>
        <begin position="658"/>
        <end position="887"/>
    </location>
</feature>
<dbReference type="InterPro" id="IPR017871">
    <property type="entry name" value="ABC_transporter-like_CS"/>
</dbReference>
<feature type="transmembrane region" description="Helical" evidence="9">
    <location>
        <begin position="231"/>
        <end position="248"/>
    </location>
</feature>
<dbReference type="Pfam" id="PF00005">
    <property type="entry name" value="ABC_tran"/>
    <property type="match status" value="2"/>
</dbReference>
<keyword evidence="7 9" id="KW-1133">Transmembrane helix</keyword>
<dbReference type="InterPro" id="IPR036640">
    <property type="entry name" value="ABC1_TM_sf"/>
</dbReference>
<keyword evidence="8 9" id="KW-0472">Membrane</keyword>
<dbReference type="SMART" id="SM00382">
    <property type="entry name" value="AAA"/>
    <property type="match status" value="2"/>
</dbReference>
<feature type="domain" description="ABC transmembrane type-1" evidence="11">
    <location>
        <begin position="951"/>
        <end position="1210"/>
    </location>
</feature>
<dbReference type="PANTHER" id="PTHR24223:SF415">
    <property type="entry name" value="FI20190P1"/>
    <property type="match status" value="1"/>
</dbReference>
<dbReference type="VEuPathDB" id="FungiDB:AMAG_15049"/>
<dbReference type="Gene3D" id="3.40.50.300">
    <property type="entry name" value="P-loop containing nucleotide triphosphate hydrolases"/>
    <property type="match status" value="2"/>
</dbReference>
<sequence>MDASSMPVVLQVQVITPANAILAVADDPLGALSPWTAWLMARATWECMAWGWFALVLFGAAVQYFWTTRVPSTVAQRRARGYLPVATAPDSNADDDDAVNNDGEKPDHYVARMWTLEYSLIERIAGAVQMVIMVAYTAWRALYCVPAALPTLDTLIGGQANVVDAIVWTFASLICCIDNIPRLPATVELPTPRPVAITRGLALGGFLLLSLHAATFQLFDDLDLGANDHGDGTHVALLVLLLVLHGVARRTSMVDIPAMRERGNVASLWESLTFRWMWPTVRQALVSDRLEDEDCADIYWADNPAKAYRQFQEMRARGFGLAASMFRTCRGMFFGSFFLNFMYFLSEFLSPAIVNLFLQFLQRRAAMSETETDIAPDDQSTVSFGYLLCTALFVVAALRTQFECHATYLGRRAGWRVMTLIGMVVPTTLLASTQPATQVANAVNLIAADARRMGLVIGSTPMMSLLIVRLLLALGFLVVIMGWLPILAGCAVLAVTVPCNMWLAAQVKKTQKDAVKATDQRLAVVAQVLEAIRLVKVQVWESLMQGKIDALRVHELALIVRSMVWTSTLAVLASNTPAAVTIVAFFVRAWQTSLPPMTPADVFTALYLFYMLDWPMRYIPETYGRVFVTGKIAWNRIRDFVEESMAASAKLAPEQVVTETEDFGLEDAVLARSPIFKLSVSTMFPRGRLSVILGPMGAGKTSLLMGLLGELPIESGRLHRPAGWSTALVEQTVFILNASFRDNVTFGCPYDPARFSRVMADCALTQDLATLADGDLTLIGDRGVNLSGGQRQRLALARALYADTDIILADDVLSAVDAVTASHLYHRALVPAAHKYGKTVVLVSHAVSLALSSADHVVVLDAGITTYAGPAAALAAEQVRQWDAQWHETANAEPEPTTTRNDGPVRVEEFRSTGSVQWAHYQRYLRAFGMPLAVGALAAVVTYQWLTVRADLYLKDWAAGAPVSALVLFAVLRGTGVLVQATQLVVQYLGSYRASRRLHHELVAHVLALPIWWFDANPQGRVLTRFSKDFADLDSSLVTDFVDFARQTMANVAAISAILITAPIVMVFAFPAFLGMAWTGKCYLRTSRDTRRMASTAFAPVVQATKEFHTGGACIRAFGRTDVFTAQLSRTMMQSLIPTINNTAANRWLIVYGDTASALFLFTLALGFLVLPIVQGGPPMDAAWAGFALNYALIMIDTVRLGVWAYSTVEIEMNSVERIGEYLALTTEEDPERRIEDDVPGWPTAGPLVVENLCAGYKRRGEEEGGDVEWVLKGVSMTVSAGARVAIMGRTGSGKSSLVGALMRMLPYQTGKIELDGVPASELSLQYLRSQWGFVNQENYLLKGTLRDNLDPTGTRADADLHTLLDPFRAQLPFGLDHPLDSLTDLSKGQAQLIGLLRSLVAAHAKHARMFLCDEPTSAADAHTDRQFWSVFRETTGQDATVLMIAHRVRSLVDLGCDLAIVMDSGRVVEMGHPKVLLQDVNGWLSRLVREAGGTDAQEVCGHYGATNGLME</sequence>
<dbReference type="SUPFAM" id="SSF90123">
    <property type="entry name" value="ABC transporter transmembrane region"/>
    <property type="match status" value="2"/>
</dbReference>
<dbReference type="SUPFAM" id="SSF52540">
    <property type="entry name" value="P-loop containing nucleoside triphosphate hydrolases"/>
    <property type="match status" value="2"/>
</dbReference>